<sequence length="114" mass="12801">MPVKLHRHSIYYSTVRLVVTHQHSPPSYCILTLITEPSQIALIHTPPRSFPAAPPPPPPPPHPEVVARRQMTTIVPSQPIQHSHNQQSNPQRTLAPPCHLCPYNISYPHSDLPL</sequence>
<reference evidence="1 2" key="1">
    <citation type="submission" date="2019-05" db="EMBL/GenBank/DDBJ databases">
        <title>Emergence of the Ug99 lineage of the wheat stem rust pathogen through somatic hybridization.</title>
        <authorList>
            <person name="Li F."/>
            <person name="Upadhyaya N.M."/>
            <person name="Sperschneider J."/>
            <person name="Matny O."/>
            <person name="Nguyen-Phuc H."/>
            <person name="Mago R."/>
            <person name="Raley C."/>
            <person name="Miller M.E."/>
            <person name="Silverstein K.A.T."/>
            <person name="Henningsen E."/>
            <person name="Hirsch C.D."/>
            <person name="Visser B."/>
            <person name="Pretorius Z.A."/>
            <person name="Steffenson B.J."/>
            <person name="Schwessinger B."/>
            <person name="Dodds P.N."/>
            <person name="Figueroa M."/>
        </authorList>
    </citation>
    <scope>NUCLEOTIDE SEQUENCE [LARGE SCALE GENOMIC DNA]</scope>
    <source>
        <strain evidence="1">21-0</strain>
    </source>
</reference>
<dbReference type="AlphaFoldDB" id="A0A5B0Q7C9"/>
<name>A0A5B0Q7C9_PUCGR</name>
<dbReference type="Proteomes" id="UP000324748">
    <property type="component" value="Unassembled WGS sequence"/>
</dbReference>
<evidence type="ECO:0000313" key="2">
    <source>
        <dbReference type="Proteomes" id="UP000324748"/>
    </source>
</evidence>
<comment type="caution">
    <text evidence="1">The sequence shown here is derived from an EMBL/GenBank/DDBJ whole genome shotgun (WGS) entry which is preliminary data.</text>
</comment>
<dbReference type="EMBL" id="VSWC01000028">
    <property type="protein sequence ID" value="KAA1109130.1"/>
    <property type="molecule type" value="Genomic_DNA"/>
</dbReference>
<proteinExistence type="predicted"/>
<keyword evidence="2" id="KW-1185">Reference proteome</keyword>
<accession>A0A5B0Q7C9</accession>
<evidence type="ECO:0000313" key="1">
    <source>
        <dbReference type="EMBL" id="KAA1109130.1"/>
    </source>
</evidence>
<organism evidence="1 2">
    <name type="scientific">Puccinia graminis f. sp. tritici</name>
    <dbReference type="NCBI Taxonomy" id="56615"/>
    <lineage>
        <taxon>Eukaryota</taxon>
        <taxon>Fungi</taxon>
        <taxon>Dikarya</taxon>
        <taxon>Basidiomycota</taxon>
        <taxon>Pucciniomycotina</taxon>
        <taxon>Pucciniomycetes</taxon>
        <taxon>Pucciniales</taxon>
        <taxon>Pucciniaceae</taxon>
        <taxon>Puccinia</taxon>
    </lineage>
</organism>
<gene>
    <name evidence="1" type="ORF">PGT21_033827</name>
</gene>
<protein>
    <submittedName>
        <fullName evidence="1">Uncharacterized protein</fullName>
    </submittedName>
</protein>